<dbReference type="Gene3D" id="3.40.640.10">
    <property type="entry name" value="Type I PLP-dependent aspartate aminotransferase-like (Major domain)"/>
    <property type="match status" value="1"/>
</dbReference>
<dbReference type="PANTHER" id="PTHR30244">
    <property type="entry name" value="TRANSAMINASE"/>
    <property type="match status" value="1"/>
</dbReference>
<comment type="similarity">
    <text evidence="2 5">Belongs to the DegT/DnrJ/EryC1 family.</text>
</comment>
<dbReference type="GO" id="GO:0030170">
    <property type="term" value="F:pyridoxal phosphate binding"/>
    <property type="evidence" value="ECO:0007669"/>
    <property type="project" value="TreeGrafter"/>
</dbReference>
<name>A0A5J6MF68_9PROT</name>
<evidence type="ECO:0000256" key="1">
    <source>
        <dbReference type="ARBA" id="ARBA00022898"/>
    </source>
</evidence>
<evidence type="ECO:0000256" key="3">
    <source>
        <dbReference type="PIRSR" id="PIRSR000390-1"/>
    </source>
</evidence>
<dbReference type="Gene3D" id="3.90.1150.10">
    <property type="entry name" value="Aspartate Aminotransferase, domain 1"/>
    <property type="match status" value="1"/>
</dbReference>
<dbReference type="PANTHER" id="PTHR30244:SF36">
    <property type="entry name" value="3-OXO-GLUCOSE-6-PHOSPHATE:GLUTAMATE AMINOTRANSFERASE"/>
    <property type="match status" value="1"/>
</dbReference>
<dbReference type="RefSeq" id="WP_151175556.1">
    <property type="nucleotide sequence ID" value="NZ_CP042906.1"/>
</dbReference>
<dbReference type="Proteomes" id="UP000326202">
    <property type="component" value="Chromosome"/>
</dbReference>
<dbReference type="Pfam" id="PF01041">
    <property type="entry name" value="DegT_DnrJ_EryC1"/>
    <property type="match status" value="1"/>
</dbReference>
<dbReference type="KEGG" id="htq:FRZ44_03450"/>
<dbReference type="PIRSF" id="PIRSF000390">
    <property type="entry name" value="PLP_StrS"/>
    <property type="match status" value="1"/>
</dbReference>
<protein>
    <recommendedName>
        <fullName evidence="8">Aminotransferase DegT</fullName>
    </recommendedName>
</protein>
<evidence type="ECO:0000313" key="7">
    <source>
        <dbReference type="Proteomes" id="UP000326202"/>
    </source>
</evidence>
<dbReference type="InterPro" id="IPR000653">
    <property type="entry name" value="DegT/StrS_aminotransferase"/>
</dbReference>
<dbReference type="SUPFAM" id="SSF53383">
    <property type="entry name" value="PLP-dependent transferases"/>
    <property type="match status" value="1"/>
</dbReference>
<feature type="modified residue" description="N6-(pyridoxal phosphate)lysine" evidence="4">
    <location>
        <position position="191"/>
    </location>
</feature>
<gene>
    <name evidence="6" type="ORF">FRZ44_03450</name>
</gene>
<organism evidence="6 7">
    <name type="scientific">Hypericibacter terrae</name>
    <dbReference type="NCBI Taxonomy" id="2602015"/>
    <lineage>
        <taxon>Bacteria</taxon>
        <taxon>Pseudomonadati</taxon>
        <taxon>Pseudomonadota</taxon>
        <taxon>Alphaproteobacteria</taxon>
        <taxon>Rhodospirillales</taxon>
        <taxon>Dongiaceae</taxon>
        <taxon>Hypericibacter</taxon>
    </lineage>
</organism>
<evidence type="ECO:0000256" key="2">
    <source>
        <dbReference type="ARBA" id="ARBA00037999"/>
    </source>
</evidence>
<accession>A0A5J6MF68</accession>
<evidence type="ECO:0000256" key="4">
    <source>
        <dbReference type="PIRSR" id="PIRSR000390-2"/>
    </source>
</evidence>
<evidence type="ECO:0008006" key="8">
    <source>
        <dbReference type="Google" id="ProtNLM"/>
    </source>
</evidence>
<keyword evidence="1 4" id="KW-0663">Pyridoxal phosphate</keyword>
<dbReference type="EMBL" id="CP042906">
    <property type="protein sequence ID" value="QEX15065.1"/>
    <property type="molecule type" value="Genomic_DNA"/>
</dbReference>
<dbReference type="OrthoDB" id="9768668at2"/>
<sequence length="375" mass="41534">MPSPSTPRSVRYSPLGQQFADPEPILADIRRLVASGDFTLGKVVGEFEAMFAAMLGTRHAIGVGSGTDALKVSLKAAGLEPGDEVITAANTFWATVGAIAELGARPVFVDCDDMFGLDIDRLEAAIGPRTRAIVPVQLTGDVVDMPRIMEIARAHKLPVIEDACQSLLGEWEGRKAGTFGLAGAFSMHPLKIINVWGDAGVVVTDDDAIDRRCRLLRNHGLRNRNEMEILGYNTRLDSLQAVVGKHMLPQVPGWVEGRAAAAAYYDRAFADIPQLRIPHRDPRSKNVYLLYVLFAEHRDELHAHCVAEGIEAKVHYPIPVYRQQALRYLGHKEGDFPVADRHAREVITFPVDQYLSHAEQDRVVDVVRSFYQKRR</sequence>
<dbReference type="GO" id="GO:0000271">
    <property type="term" value="P:polysaccharide biosynthetic process"/>
    <property type="evidence" value="ECO:0007669"/>
    <property type="project" value="TreeGrafter"/>
</dbReference>
<dbReference type="AlphaFoldDB" id="A0A5J6MF68"/>
<dbReference type="CDD" id="cd00616">
    <property type="entry name" value="AHBA_syn"/>
    <property type="match status" value="1"/>
</dbReference>
<dbReference type="InterPro" id="IPR015422">
    <property type="entry name" value="PyrdxlP-dep_Trfase_small"/>
</dbReference>
<dbReference type="InterPro" id="IPR015421">
    <property type="entry name" value="PyrdxlP-dep_Trfase_major"/>
</dbReference>
<evidence type="ECO:0000256" key="5">
    <source>
        <dbReference type="RuleBase" id="RU004508"/>
    </source>
</evidence>
<proteinExistence type="inferred from homology"/>
<feature type="active site" description="Proton acceptor" evidence="3">
    <location>
        <position position="191"/>
    </location>
</feature>
<dbReference type="InterPro" id="IPR015424">
    <property type="entry name" value="PyrdxlP-dep_Trfase"/>
</dbReference>
<reference evidence="6 7" key="1">
    <citation type="submission" date="2019-08" db="EMBL/GenBank/DDBJ databases">
        <title>Hyperibacter terrae gen. nov., sp. nov. and Hyperibacter viscosus sp. nov., two new members in the family Rhodospirillaceae isolated from the rhizosphere of Hypericum perforatum.</title>
        <authorList>
            <person name="Noviana Z."/>
        </authorList>
    </citation>
    <scope>NUCLEOTIDE SEQUENCE [LARGE SCALE GENOMIC DNA]</scope>
    <source>
        <strain evidence="6 7">R5913</strain>
    </source>
</reference>
<keyword evidence="7" id="KW-1185">Reference proteome</keyword>
<evidence type="ECO:0000313" key="6">
    <source>
        <dbReference type="EMBL" id="QEX15065.1"/>
    </source>
</evidence>
<dbReference type="GO" id="GO:0008483">
    <property type="term" value="F:transaminase activity"/>
    <property type="evidence" value="ECO:0007669"/>
    <property type="project" value="TreeGrafter"/>
</dbReference>